<dbReference type="InterPro" id="IPR011335">
    <property type="entry name" value="Restrct_endonuc-II-like"/>
</dbReference>
<dbReference type="Gene3D" id="3.40.960.10">
    <property type="entry name" value="VSR Endonuclease"/>
    <property type="match status" value="1"/>
</dbReference>
<proteinExistence type="predicted"/>
<dbReference type="EMBL" id="JAROCE010000003">
    <property type="protein sequence ID" value="MFM2721292.1"/>
    <property type="molecule type" value="Genomic_DNA"/>
</dbReference>
<sequence>MTSPAFRTYRELREEGWTRHRIDRAVRSGSLVRLRRGRYVDATTDATVQDAGSLGGRLDCVSLLSLLGVFVLHSEHLHVQFDREASRLPGRPPSVVPHWRSSVSGPGDLHADLIEALAQAVVCQGPRAGIASVDSALCLRLISDGEVDAIFDRLPRRYRRLRCLVDGSAESGPETFVRLMLRALGARYETQVRIRGVGRVDFLVDGWLIVECDSRAHHSSWEAQLSDRRRDRAAAAQGYLTVRLVAEEILYSPEVVRGALAGVIKGPRRRRQGSLPLVDAHNSRAIARPAR</sequence>
<protein>
    <submittedName>
        <fullName evidence="2">Type IV toxin-antitoxin system AbiEi family antitoxin domain-containing protein</fullName>
    </submittedName>
</protein>
<organism evidence="2 3">
    <name type="scientific">Microbacterium mcarthurae</name>
    <dbReference type="NCBI Taxonomy" id="3035918"/>
    <lineage>
        <taxon>Bacteria</taxon>
        <taxon>Bacillati</taxon>
        <taxon>Actinomycetota</taxon>
        <taxon>Actinomycetes</taxon>
        <taxon>Micrococcales</taxon>
        <taxon>Microbacteriaceae</taxon>
        <taxon>Microbacterium</taxon>
    </lineage>
</organism>
<reference evidence="2 3" key="1">
    <citation type="submission" date="2023-03" db="EMBL/GenBank/DDBJ databases">
        <title>MT1 and MT2 Draft Genomes of Novel Species.</title>
        <authorList>
            <person name="Venkateswaran K."/>
        </authorList>
    </citation>
    <scope>NUCLEOTIDE SEQUENCE [LARGE SCALE GENOMIC DNA]</scope>
    <source>
        <strain evidence="2 3">IF8SW-P5</strain>
    </source>
</reference>
<feature type="domain" description="DUF559" evidence="1">
    <location>
        <begin position="185"/>
        <end position="258"/>
    </location>
</feature>
<dbReference type="Pfam" id="PF04480">
    <property type="entry name" value="DUF559"/>
    <property type="match status" value="1"/>
</dbReference>
<evidence type="ECO:0000313" key="2">
    <source>
        <dbReference type="EMBL" id="MFM2721292.1"/>
    </source>
</evidence>
<dbReference type="SUPFAM" id="SSF52980">
    <property type="entry name" value="Restriction endonuclease-like"/>
    <property type="match status" value="1"/>
</dbReference>
<name>A0ABW9GHJ8_9MICO</name>
<comment type="caution">
    <text evidence="2">The sequence shown here is derived from an EMBL/GenBank/DDBJ whole genome shotgun (WGS) entry which is preliminary data.</text>
</comment>
<dbReference type="InterPro" id="IPR007569">
    <property type="entry name" value="DUF559"/>
</dbReference>
<evidence type="ECO:0000313" key="3">
    <source>
        <dbReference type="Proteomes" id="UP001630303"/>
    </source>
</evidence>
<keyword evidence="3" id="KW-1185">Reference proteome</keyword>
<dbReference type="RefSeq" id="WP_408905802.1">
    <property type="nucleotide sequence ID" value="NZ_JAROCE010000003.1"/>
</dbReference>
<dbReference type="Proteomes" id="UP001630303">
    <property type="component" value="Unassembled WGS sequence"/>
</dbReference>
<gene>
    <name evidence="2" type="ORF">P5G46_12315</name>
</gene>
<accession>A0ABW9GHJ8</accession>
<evidence type="ECO:0000259" key="1">
    <source>
        <dbReference type="Pfam" id="PF04480"/>
    </source>
</evidence>